<evidence type="ECO:0000256" key="3">
    <source>
        <dbReference type="ARBA" id="ARBA00022801"/>
    </source>
</evidence>
<dbReference type="InterPro" id="IPR020422">
    <property type="entry name" value="TYR_PHOSPHATASE_DUAL_dom"/>
</dbReference>
<dbReference type="EC" id="3.1.3.48" evidence="2"/>
<dbReference type="InterPro" id="IPR016130">
    <property type="entry name" value="Tyr_Pase_AS"/>
</dbReference>
<dbReference type="InterPro" id="IPR003595">
    <property type="entry name" value="Tyr_Pase_cat"/>
</dbReference>
<dbReference type="InterPro" id="IPR000340">
    <property type="entry name" value="Dual-sp_phosphatase_cat-dom"/>
</dbReference>
<proteinExistence type="inferred from homology"/>
<evidence type="ECO:0000313" key="8">
    <source>
        <dbReference type="Proteomes" id="UP000272942"/>
    </source>
</evidence>
<dbReference type="InterPro" id="IPR000387">
    <property type="entry name" value="Tyr_Pase_dom"/>
</dbReference>
<sequence>MLTFCSFWLSRCKTSSVATWFHFFCVNIPTNSLVHEPSYPKKIYDAKRFTDVGFAHYDLFFTDGSCPSDTIMKRFLQICEQSVGAIAVHCKAGLGRTGTLIACYLMKHYKFNSREAIAWCRICRPGSIIGPQQHWLDVVESICWQSGEIYRVNQRYLASRQGGGAIQSESVVGGFAVAWLTTTPDLLKPYAVRQSKFQNHSYQFPHNINMTVQIRPPFFRIFMTFLYINRSFYPSL</sequence>
<feature type="domain" description="Tyrosine-protein phosphatase" evidence="5">
    <location>
        <begin position="1"/>
        <end position="148"/>
    </location>
</feature>
<dbReference type="Gene3D" id="3.90.190.10">
    <property type="entry name" value="Protein tyrosine phosphatase superfamily"/>
    <property type="match status" value="1"/>
</dbReference>
<protein>
    <recommendedName>
        <fullName evidence="2">protein-tyrosine-phosphatase</fullName>
        <ecNumber evidence="2">3.1.3.48</ecNumber>
    </recommendedName>
</protein>
<dbReference type="SMART" id="SM00404">
    <property type="entry name" value="PTPc_motif"/>
    <property type="match status" value="1"/>
</dbReference>
<dbReference type="OrthoDB" id="266663at2759"/>
<accession>A0A183AUZ6</accession>
<dbReference type="SMART" id="SM00195">
    <property type="entry name" value="DSPc"/>
    <property type="match status" value="1"/>
</dbReference>
<keyword evidence="3" id="KW-0378">Hydrolase</keyword>
<reference evidence="7 8" key="2">
    <citation type="submission" date="2018-11" db="EMBL/GenBank/DDBJ databases">
        <authorList>
            <consortium name="Pathogen Informatics"/>
        </authorList>
    </citation>
    <scope>NUCLEOTIDE SEQUENCE [LARGE SCALE GENOMIC DNA]</scope>
    <source>
        <strain evidence="7 8">Egypt</strain>
    </source>
</reference>
<dbReference type="PROSITE" id="PS00383">
    <property type="entry name" value="TYR_PHOSPHATASE_1"/>
    <property type="match status" value="1"/>
</dbReference>
<dbReference type="PROSITE" id="PS50056">
    <property type="entry name" value="TYR_PHOSPHATASE_2"/>
    <property type="match status" value="1"/>
</dbReference>
<evidence type="ECO:0000256" key="4">
    <source>
        <dbReference type="ARBA" id="ARBA00022912"/>
    </source>
</evidence>
<dbReference type="WBParaSite" id="ECPE_0001081401-mRNA-1">
    <property type="protein sequence ID" value="ECPE_0001081401-mRNA-1"/>
    <property type="gene ID" value="ECPE_0001081401"/>
</dbReference>
<evidence type="ECO:0000259" key="6">
    <source>
        <dbReference type="PROSITE" id="PS50056"/>
    </source>
</evidence>
<evidence type="ECO:0000259" key="5">
    <source>
        <dbReference type="PROSITE" id="PS50054"/>
    </source>
</evidence>
<evidence type="ECO:0000256" key="1">
    <source>
        <dbReference type="ARBA" id="ARBA00007315"/>
    </source>
</evidence>
<dbReference type="AlphaFoldDB" id="A0A183AUZ6"/>
<dbReference type="PROSITE" id="PS50054">
    <property type="entry name" value="TYR_PHOSPHATASE_DUAL"/>
    <property type="match status" value="1"/>
</dbReference>
<keyword evidence="8" id="KW-1185">Reference proteome</keyword>
<name>A0A183AUZ6_9TREM</name>
<dbReference type="PANTHER" id="PTHR23339">
    <property type="entry name" value="TYROSINE SPECIFIC PROTEIN PHOSPHATASE AND DUAL SPECIFICITY PROTEIN PHOSPHATASE"/>
    <property type="match status" value="1"/>
</dbReference>
<dbReference type="InterPro" id="IPR029021">
    <property type="entry name" value="Prot-tyrosine_phosphatase-like"/>
</dbReference>
<reference evidence="9" key="1">
    <citation type="submission" date="2016-06" db="UniProtKB">
        <authorList>
            <consortium name="WormBaseParasite"/>
        </authorList>
    </citation>
    <scope>IDENTIFICATION</scope>
</reference>
<dbReference type="Pfam" id="PF00782">
    <property type="entry name" value="DSPc"/>
    <property type="match status" value="1"/>
</dbReference>
<organism evidence="9">
    <name type="scientific">Echinostoma caproni</name>
    <dbReference type="NCBI Taxonomy" id="27848"/>
    <lineage>
        <taxon>Eukaryota</taxon>
        <taxon>Metazoa</taxon>
        <taxon>Spiralia</taxon>
        <taxon>Lophotrochozoa</taxon>
        <taxon>Platyhelminthes</taxon>
        <taxon>Trematoda</taxon>
        <taxon>Digenea</taxon>
        <taxon>Plagiorchiida</taxon>
        <taxon>Echinostomata</taxon>
        <taxon>Echinostomatoidea</taxon>
        <taxon>Echinostomatidae</taxon>
        <taxon>Echinostoma</taxon>
    </lineage>
</organism>
<evidence type="ECO:0000256" key="2">
    <source>
        <dbReference type="ARBA" id="ARBA00013064"/>
    </source>
</evidence>
<feature type="domain" description="Tyrosine specific protein phosphatases" evidence="6">
    <location>
        <begin position="73"/>
        <end position="135"/>
    </location>
</feature>
<comment type="similarity">
    <text evidence="1">Belongs to the protein-tyrosine phosphatase family. Non-receptor class CDC14 subfamily.</text>
</comment>
<evidence type="ECO:0000313" key="9">
    <source>
        <dbReference type="WBParaSite" id="ECPE_0001081401-mRNA-1"/>
    </source>
</evidence>
<dbReference type="FunFam" id="3.90.190.10:FF:000006">
    <property type="entry name" value="Dual specificity protein phosphatase CDC14B"/>
    <property type="match status" value="1"/>
</dbReference>
<evidence type="ECO:0000313" key="7">
    <source>
        <dbReference type="EMBL" id="VDP87602.1"/>
    </source>
</evidence>
<dbReference type="EMBL" id="UZAN01049654">
    <property type="protein sequence ID" value="VDP87602.1"/>
    <property type="molecule type" value="Genomic_DNA"/>
</dbReference>
<keyword evidence="4" id="KW-0904">Protein phosphatase</keyword>
<dbReference type="SUPFAM" id="SSF52799">
    <property type="entry name" value="(Phosphotyrosine protein) phosphatases II"/>
    <property type="match status" value="1"/>
</dbReference>
<dbReference type="InterPro" id="IPR050561">
    <property type="entry name" value="PTP"/>
</dbReference>
<gene>
    <name evidence="7" type="ORF">ECPE_LOCUS10781</name>
</gene>
<dbReference type="GO" id="GO:0004725">
    <property type="term" value="F:protein tyrosine phosphatase activity"/>
    <property type="evidence" value="ECO:0007669"/>
    <property type="project" value="UniProtKB-EC"/>
</dbReference>
<dbReference type="Proteomes" id="UP000272942">
    <property type="component" value="Unassembled WGS sequence"/>
</dbReference>